<dbReference type="PROSITE" id="PS00154">
    <property type="entry name" value="ATPASE_E1_E2"/>
    <property type="match status" value="1"/>
</dbReference>
<dbReference type="InterPro" id="IPR011989">
    <property type="entry name" value="ARM-like"/>
</dbReference>
<evidence type="ECO:0000256" key="3">
    <source>
        <dbReference type="ARBA" id="ARBA00022448"/>
    </source>
</evidence>
<dbReference type="EMBL" id="BJWL01000200">
    <property type="protein sequence ID" value="GFS33941.1"/>
    <property type="molecule type" value="Genomic_DNA"/>
</dbReference>
<organism evidence="9 10">
    <name type="scientific">Actinidia rufa</name>
    <dbReference type="NCBI Taxonomy" id="165716"/>
    <lineage>
        <taxon>Eukaryota</taxon>
        <taxon>Viridiplantae</taxon>
        <taxon>Streptophyta</taxon>
        <taxon>Embryophyta</taxon>
        <taxon>Tracheophyta</taxon>
        <taxon>Spermatophyta</taxon>
        <taxon>Magnoliopsida</taxon>
        <taxon>eudicotyledons</taxon>
        <taxon>Gunneridae</taxon>
        <taxon>Pentapetalae</taxon>
        <taxon>asterids</taxon>
        <taxon>Ericales</taxon>
        <taxon>Actinidiaceae</taxon>
        <taxon>Actinidia</taxon>
    </lineage>
</organism>
<dbReference type="InterPro" id="IPR026739">
    <property type="entry name" value="AP_beta"/>
</dbReference>
<dbReference type="Gene3D" id="1.20.1110.10">
    <property type="entry name" value="Calcium-transporting ATPase, transmembrane domain"/>
    <property type="match status" value="1"/>
</dbReference>
<comment type="caution">
    <text evidence="9">The sequence shown here is derived from an EMBL/GenBank/DDBJ whole genome shotgun (WGS) entry which is preliminary data.</text>
</comment>
<name>A0A7J0DF44_9ERIC</name>
<dbReference type="Gene3D" id="3.40.1110.10">
    <property type="entry name" value="Calcium-transporting ATPase, cytoplasmic domain N"/>
    <property type="match status" value="1"/>
</dbReference>
<keyword evidence="4" id="KW-0812">Transmembrane</keyword>
<keyword evidence="3" id="KW-0813">Transport</keyword>
<dbReference type="InterPro" id="IPR023214">
    <property type="entry name" value="HAD_sf"/>
</dbReference>
<dbReference type="GO" id="GO:0000166">
    <property type="term" value="F:nucleotide binding"/>
    <property type="evidence" value="ECO:0007669"/>
    <property type="project" value="InterPro"/>
</dbReference>
<comment type="similarity">
    <text evidence="2">Belongs to the adaptor complexes large subunit family.</text>
</comment>
<sequence length="462" mass="51484">MYCLRLVTKRSERTSPDYQKVEVVALSSYEDKEQQFKEQVLLEFKEYATKVDEDFVRKAVRAIGCCAINYESIITTLCECLDTLDEPEAKSFLESFPEEPAQVQLQLLTTTVKLFLKKRTEGPQQMIQVVLNNAAVKTDNIDLCDHAYIYWRLLSTDPEVSDIVLAEKPVIGEDSNQLDSSLIDELLANIATLSSVYPKPPDAFVTSVKTAQRTEEDDYPGRGETGYSEFCGQCCIGLDNDNMSSNAIVSTDHPAVPTGDLTSIAVLYCLCYYQLQLVKLNKNTFDLSAAGPLQGAREISPGCDVVGQLGLEGMNIPRTYVEQIQLENLVMVSPFLQQRPLGMGFIQGPLANSKRLKQWSLSLVSTPSLARLLTLWTTLIKLVIFGRNRHCYPTALSVTMAIDSHHLSQQGAITKRMTTIEEMAGMDVLCSDKTGTLTLNRLTVGKSLTEVVWRDACFRLNL</sequence>
<comment type="subcellular location">
    <subcellularLocation>
        <location evidence="1">Endomembrane system</location>
    </subcellularLocation>
</comment>
<keyword evidence="5" id="KW-0653">Protein transport</keyword>
<dbReference type="InterPro" id="IPR002553">
    <property type="entry name" value="Clathrin/coatomer_adapt-like_N"/>
</dbReference>
<dbReference type="Gene3D" id="3.40.50.1000">
    <property type="entry name" value="HAD superfamily/HAD-like"/>
    <property type="match status" value="1"/>
</dbReference>
<keyword evidence="7" id="KW-0472">Membrane</keyword>
<dbReference type="GO" id="GO:0006886">
    <property type="term" value="P:intracellular protein transport"/>
    <property type="evidence" value="ECO:0007669"/>
    <property type="project" value="InterPro"/>
</dbReference>
<dbReference type="AlphaFoldDB" id="A0A7J0DF44"/>
<evidence type="ECO:0000256" key="4">
    <source>
        <dbReference type="ARBA" id="ARBA00022692"/>
    </source>
</evidence>
<dbReference type="InterPro" id="IPR023299">
    <property type="entry name" value="ATPase_P-typ_cyto_dom_N"/>
</dbReference>
<proteinExistence type="inferred from homology"/>
<dbReference type="SUPFAM" id="SSF48371">
    <property type="entry name" value="ARM repeat"/>
    <property type="match status" value="1"/>
</dbReference>
<evidence type="ECO:0000256" key="5">
    <source>
        <dbReference type="ARBA" id="ARBA00022927"/>
    </source>
</evidence>
<dbReference type="InterPro" id="IPR016024">
    <property type="entry name" value="ARM-type_fold"/>
</dbReference>
<evidence type="ECO:0000256" key="7">
    <source>
        <dbReference type="ARBA" id="ARBA00023136"/>
    </source>
</evidence>
<dbReference type="Pfam" id="PF01602">
    <property type="entry name" value="Adaptin_N"/>
    <property type="match status" value="1"/>
</dbReference>
<reference evidence="10" key="1">
    <citation type="submission" date="2019-07" db="EMBL/GenBank/DDBJ databases">
        <title>De Novo Assembly of kiwifruit Actinidia rufa.</title>
        <authorList>
            <person name="Sugita-Konishi S."/>
            <person name="Sato K."/>
            <person name="Mori E."/>
            <person name="Abe Y."/>
            <person name="Kisaki G."/>
            <person name="Hamano K."/>
            <person name="Suezawa K."/>
            <person name="Otani M."/>
            <person name="Fukuda T."/>
            <person name="Manabe T."/>
            <person name="Gomi K."/>
            <person name="Tabuchi M."/>
            <person name="Akimitsu K."/>
            <person name="Kataoka I."/>
        </authorList>
    </citation>
    <scope>NUCLEOTIDE SEQUENCE [LARGE SCALE GENOMIC DNA]</scope>
    <source>
        <strain evidence="10">cv. Fuchu</strain>
    </source>
</reference>
<dbReference type="OrthoDB" id="10254310at2759"/>
<evidence type="ECO:0000313" key="9">
    <source>
        <dbReference type="EMBL" id="GFS33941.1"/>
    </source>
</evidence>
<dbReference type="GO" id="GO:0016192">
    <property type="term" value="P:vesicle-mediated transport"/>
    <property type="evidence" value="ECO:0007669"/>
    <property type="project" value="InterPro"/>
</dbReference>
<evidence type="ECO:0000256" key="2">
    <source>
        <dbReference type="ARBA" id="ARBA00006613"/>
    </source>
</evidence>
<evidence type="ECO:0000313" key="10">
    <source>
        <dbReference type="Proteomes" id="UP000585474"/>
    </source>
</evidence>
<protein>
    <submittedName>
        <fullName evidence="9">Adaptin family protein</fullName>
    </submittedName>
</protein>
<dbReference type="PANTHER" id="PTHR11134">
    <property type="entry name" value="ADAPTOR COMPLEX SUBUNIT BETA FAMILY MEMBER"/>
    <property type="match status" value="1"/>
</dbReference>
<keyword evidence="6" id="KW-1133">Transmembrane helix</keyword>
<feature type="domain" description="Clathrin/coatomer adaptor adaptin-like N-terminal" evidence="8">
    <location>
        <begin position="90"/>
        <end position="157"/>
    </location>
</feature>
<accession>A0A7J0DF44</accession>
<dbReference type="Proteomes" id="UP000585474">
    <property type="component" value="Unassembled WGS sequence"/>
</dbReference>
<dbReference type="GO" id="GO:0030117">
    <property type="term" value="C:membrane coat"/>
    <property type="evidence" value="ECO:0007669"/>
    <property type="project" value="InterPro"/>
</dbReference>
<evidence type="ECO:0000256" key="6">
    <source>
        <dbReference type="ARBA" id="ARBA00022989"/>
    </source>
</evidence>
<dbReference type="GO" id="GO:0012505">
    <property type="term" value="C:endomembrane system"/>
    <property type="evidence" value="ECO:0007669"/>
    <property type="project" value="UniProtKB-SubCell"/>
</dbReference>
<evidence type="ECO:0000256" key="1">
    <source>
        <dbReference type="ARBA" id="ARBA00004308"/>
    </source>
</evidence>
<dbReference type="InterPro" id="IPR018303">
    <property type="entry name" value="ATPase_P-typ_P_site"/>
</dbReference>
<dbReference type="Gene3D" id="1.25.10.10">
    <property type="entry name" value="Leucine-rich Repeat Variant"/>
    <property type="match status" value="1"/>
</dbReference>
<evidence type="ECO:0000259" key="8">
    <source>
        <dbReference type="Pfam" id="PF01602"/>
    </source>
</evidence>
<gene>
    <name evidence="9" type="ORF">Acr_00g0031390</name>
</gene>
<keyword evidence="10" id="KW-1185">Reference proteome</keyword>